<dbReference type="Proteomes" id="UP001199916">
    <property type="component" value="Unassembled WGS sequence"/>
</dbReference>
<feature type="transmembrane region" description="Helical" evidence="1">
    <location>
        <begin position="13"/>
        <end position="33"/>
    </location>
</feature>
<proteinExistence type="predicted"/>
<keyword evidence="1" id="KW-0472">Membrane</keyword>
<evidence type="ECO:0000259" key="2">
    <source>
        <dbReference type="Pfam" id="PF26347"/>
    </source>
</evidence>
<protein>
    <recommendedName>
        <fullName evidence="2">Sporulation membrane protein YtrI C-terminal domain-containing protein</fullName>
    </recommendedName>
</protein>
<evidence type="ECO:0000256" key="1">
    <source>
        <dbReference type="SAM" id="Phobius"/>
    </source>
</evidence>
<sequence length="167" mass="19395">MRLNTVPRWLSDTALVIVGIVVGAAIYHAVYLHQFNQLMMMNMNLKDRLVQYQAKTEDLLRYKNHKTIIRSIDLHIYKSGSDADIPQADETEIRRRLLKDLAGLKGRDVFQIDEYSKLVEGLLARKIYPDINAKDYTVQMRTMLLTEGVLHVWVDVKTYLPTNLSFQ</sequence>
<keyword evidence="1" id="KW-0812">Transmembrane</keyword>
<gene>
    <name evidence="3" type="ORF">LQV63_18495</name>
</gene>
<evidence type="ECO:0000313" key="3">
    <source>
        <dbReference type="EMBL" id="MCE5171293.1"/>
    </source>
</evidence>
<organism evidence="3 4">
    <name type="scientific">Paenibacillus profundus</name>
    <dbReference type="NCBI Taxonomy" id="1173085"/>
    <lineage>
        <taxon>Bacteria</taxon>
        <taxon>Bacillati</taxon>
        <taxon>Bacillota</taxon>
        <taxon>Bacilli</taxon>
        <taxon>Bacillales</taxon>
        <taxon>Paenibacillaceae</taxon>
        <taxon>Paenibacillus</taxon>
    </lineage>
</organism>
<name>A0ABS8YLG5_9BACL</name>
<evidence type="ECO:0000313" key="4">
    <source>
        <dbReference type="Proteomes" id="UP001199916"/>
    </source>
</evidence>
<reference evidence="3 4" key="1">
    <citation type="submission" date="2021-11" db="EMBL/GenBank/DDBJ databases">
        <title>Draft genome sequence of Paenibacillus profundus YoMME, a new Gram-positive bacteria with exoelectrogenic properties.</title>
        <authorList>
            <person name="Hubenova Y."/>
            <person name="Hubenova E."/>
            <person name="Manasiev Y."/>
            <person name="Peykov S."/>
            <person name="Mitov M."/>
        </authorList>
    </citation>
    <scope>NUCLEOTIDE SEQUENCE [LARGE SCALE GENOMIC DNA]</scope>
    <source>
        <strain evidence="3 4">YoMME</strain>
    </source>
</reference>
<keyword evidence="4" id="KW-1185">Reference proteome</keyword>
<dbReference type="InterPro" id="IPR058620">
    <property type="entry name" value="YtrI_C"/>
</dbReference>
<dbReference type="Pfam" id="PF26347">
    <property type="entry name" value="YtrI_sporulation"/>
    <property type="match status" value="1"/>
</dbReference>
<keyword evidence="1" id="KW-1133">Transmembrane helix</keyword>
<dbReference type="RefSeq" id="WP_019422766.1">
    <property type="nucleotide sequence ID" value="NZ_JAJNBZ010000016.1"/>
</dbReference>
<dbReference type="EMBL" id="JAJNBZ010000016">
    <property type="protein sequence ID" value="MCE5171293.1"/>
    <property type="molecule type" value="Genomic_DNA"/>
</dbReference>
<accession>A0ABS8YLG5</accession>
<comment type="caution">
    <text evidence="3">The sequence shown here is derived from an EMBL/GenBank/DDBJ whole genome shotgun (WGS) entry which is preliminary data.</text>
</comment>
<feature type="domain" description="Sporulation membrane protein YtrI C-terminal" evidence="2">
    <location>
        <begin position="72"/>
        <end position="157"/>
    </location>
</feature>